<accession>A0A507BWP8</accession>
<dbReference type="FunFam" id="3.40.605.10:FF:000004">
    <property type="entry name" value="Aldehyde dehydrogenase"/>
    <property type="match status" value="1"/>
</dbReference>
<dbReference type="STRING" id="1806994.A0A507BWP8"/>
<dbReference type="SUPFAM" id="SSF53720">
    <property type="entry name" value="ALDH-like"/>
    <property type="match status" value="1"/>
</dbReference>
<evidence type="ECO:0000256" key="2">
    <source>
        <dbReference type="ARBA" id="ARBA00023002"/>
    </source>
</evidence>
<evidence type="ECO:0000256" key="5">
    <source>
        <dbReference type="PIRSR" id="PIRSR036492-1"/>
    </source>
</evidence>
<dbReference type="InterPro" id="IPR015590">
    <property type="entry name" value="Aldehyde_DH_dom"/>
</dbReference>
<protein>
    <recommendedName>
        <fullName evidence="4">Aldehyde dehydrogenase</fullName>
    </recommendedName>
</protein>
<dbReference type="PANTHER" id="PTHR43570:SF16">
    <property type="entry name" value="ALDEHYDE DEHYDROGENASE TYPE III, ISOFORM Q"/>
    <property type="match status" value="1"/>
</dbReference>
<dbReference type="AlphaFoldDB" id="A0A507BWP8"/>
<comment type="similarity">
    <text evidence="1 4 7">Belongs to the aldehyde dehydrogenase family.</text>
</comment>
<dbReference type="InterPro" id="IPR012394">
    <property type="entry name" value="Aldehyde_DH_NAD(P)"/>
</dbReference>
<evidence type="ECO:0000313" key="10">
    <source>
        <dbReference type="Proteomes" id="UP000319731"/>
    </source>
</evidence>
<evidence type="ECO:0000313" key="9">
    <source>
        <dbReference type="EMBL" id="TPX33770.1"/>
    </source>
</evidence>
<evidence type="ECO:0000259" key="8">
    <source>
        <dbReference type="Pfam" id="PF00171"/>
    </source>
</evidence>
<keyword evidence="10" id="KW-1185">Reference proteome</keyword>
<dbReference type="GO" id="GO:0005737">
    <property type="term" value="C:cytoplasm"/>
    <property type="evidence" value="ECO:0007669"/>
    <property type="project" value="TreeGrafter"/>
</dbReference>
<name>A0A507BWP8_9FUNG</name>
<feature type="active site" evidence="5 6">
    <location>
        <position position="203"/>
    </location>
</feature>
<comment type="caution">
    <text evidence="9">The sequence shown here is derived from an EMBL/GenBank/DDBJ whole genome shotgun (WGS) entry which is preliminary data.</text>
</comment>
<dbReference type="RefSeq" id="XP_031024687.1">
    <property type="nucleotide sequence ID" value="XM_031169362.1"/>
</dbReference>
<dbReference type="Pfam" id="PF00171">
    <property type="entry name" value="Aldedh"/>
    <property type="match status" value="1"/>
</dbReference>
<reference evidence="9 10" key="1">
    <citation type="journal article" date="2019" name="Sci. Rep.">
        <title>Comparative genomics of chytrid fungi reveal insights into the obligate biotrophic and pathogenic lifestyle of Synchytrium endobioticum.</title>
        <authorList>
            <person name="van de Vossenberg B.T.L.H."/>
            <person name="Warris S."/>
            <person name="Nguyen H.D.T."/>
            <person name="van Gent-Pelzer M.P.E."/>
            <person name="Joly D.L."/>
            <person name="van de Geest H.C."/>
            <person name="Bonants P.J.M."/>
            <person name="Smith D.S."/>
            <person name="Levesque C.A."/>
            <person name="van der Lee T.A.J."/>
        </authorList>
    </citation>
    <scope>NUCLEOTIDE SEQUENCE [LARGE SCALE GENOMIC DNA]</scope>
    <source>
        <strain evidence="9 10">JEL517</strain>
    </source>
</reference>
<keyword evidence="2 4" id="KW-0560">Oxidoreductase</keyword>
<evidence type="ECO:0000256" key="3">
    <source>
        <dbReference type="ARBA" id="ARBA00023027"/>
    </source>
</evidence>
<dbReference type="InterPro" id="IPR016162">
    <property type="entry name" value="Ald_DH_N"/>
</dbReference>
<evidence type="ECO:0000256" key="7">
    <source>
        <dbReference type="RuleBase" id="RU003345"/>
    </source>
</evidence>
<proteinExistence type="inferred from homology"/>
<dbReference type="Gene3D" id="3.40.605.10">
    <property type="entry name" value="Aldehyde Dehydrogenase, Chain A, domain 1"/>
    <property type="match status" value="1"/>
</dbReference>
<dbReference type="PIRSF" id="PIRSF036492">
    <property type="entry name" value="ALDH"/>
    <property type="match status" value="1"/>
</dbReference>
<evidence type="ECO:0000256" key="1">
    <source>
        <dbReference type="ARBA" id="ARBA00009986"/>
    </source>
</evidence>
<evidence type="ECO:0000256" key="6">
    <source>
        <dbReference type="PROSITE-ProRule" id="PRU10007"/>
    </source>
</evidence>
<feature type="domain" description="Aldehyde dehydrogenase" evidence="8">
    <location>
        <begin position="2"/>
        <end position="425"/>
    </location>
</feature>
<dbReference type="Gene3D" id="3.40.309.10">
    <property type="entry name" value="Aldehyde Dehydrogenase, Chain A, domain 2"/>
    <property type="match status" value="1"/>
</dbReference>
<dbReference type="OrthoDB" id="440325at2759"/>
<dbReference type="GO" id="GO:0004029">
    <property type="term" value="F:aldehyde dehydrogenase (NAD+) activity"/>
    <property type="evidence" value="ECO:0007669"/>
    <property type="project" value="TreeGrafter"/>
</dbReference>
<dbReference type="FunFam" id="3.40.309.10:FF:000003">
    <property type="entry name" value="Aldehyde dehydrogenase"/>
    <property type="match status" value="1"/>
</dbReference>
<gene>
    <name evidence="9" type="ORF">SmJEL517_g03434</name>
</gene>
<dbReference type="InterPro" id="IPR016161">
    <property type="entry name" value="Ald_DH/histidinol_DH"/>
</dbReference>
<keyword evidence="3" id="KW-0520">NAD</keyword>
<dbReference type="InterPro" id="IPR016163">
    <property type="entry name" value="Ald_DH_C"/>
</dbReference>
<dbReference type="GeneID" id="42004659"/>
<dbReference type="PANTHER" id="PTHR43570">
    <property type="entry name" value="ALDEHYDE DEHYDROGENASE"/>
    <property type="match status" value="1"/>
</dbReference>
<dbReference type="InterPro" id="IPR029510">
    <property type="entry name" value="Ald_DH_CS_GLU"/>
</dbReference>
<dbReference type="Proteomes" id="UP000319731">
    <property type="component" value="Unassembled WGS sequence"/>
</dbReference>
<organism evidence="9 10">
    <name type="scientific">Synchytrium microbalum</name>
    <dbReference type="NCBI Taxonomy" id="1806994"/>
    <lineage>
        <taxon>Eukaryota</taxon>
        <taxon>Fungi</taxon>
        <taxon>Fungi incertae sedis</taxon>
        <taxon>Chytridiomycota</taxon>
        <taxon>Chytridiomycota incertae sedis</taxon>
        <taxon>Chytridiomycetes</taxon>
        <taxon>Synchytriales</taxon>
        <taxon>Synchytriaceae</taxon>
        <taxon>Synchytrium</taxon>
    </lineage>
</organism>
<dbReference type="GO" id="GO:0006081">
    <property type="term" value="P:aldehyde metabolic process"/>
    <property type="evidence" value="ECO:0007669"/>
    <property type="project" value="InterPro"/>
</dbReference>
<dbReference type="EMBL" id="QEAO01000018">
    <property type="protein sequence ID" value="TPX33770.1"/>
    <property type="molecule type" value="Genomic_DNA"/>
</dbReference>
<feature type="active site" evidence="5">
    <location>
        <position position="237"/>
    </location>
</feature>
<evidence type="ECO:0000256" key="4">
    <source>
        <dbReference type="PIRNR" id="PIRNR036492"/>
    </source>
</evidence>
<sequence length="495" mass="54114">MAKAREVFESGITLPIRFRKEQLRALHKCMEDNADAIAKALYKDFGKHPNEVQLAEVGGVQKEAAAMHDRLDALAKDEYVPTEFINASDRVHITNQPFGVVTVIGPWNYPVNLVLNPLVGSIAAGNVTVIKPSEVTPHTAAVLGRILPKYLDPRIVYFVQGAVPETTALLAEKSDLILYTGNGAVGKIVMAAAAKHLTPVVLELGGKSPVILCEDSDLTIAARRIMWGKTLNAGQTCIAPDYVLCPANLRDKFAAECAKAVDEFLGQDHAASPDLTKIVNKHHFARLSKLLTRQSQVASSKVAVGGKSNEATRFFEPTVVVGVKPEDPLMEGEIFGPILPIVDCANVDEAIKFVNARDRPLALYVFTKSEKVIDRVKRATYSGGFLANDVIMHISPQEVPFGGIGPSGMGNYTGKYSYYTFTHRKGSMIKAQNMEFVNQIRYPPYTDAKKNFMAFMLSAKPTSDTQKFINGALYYLGVTAVAFLAYKGVQTYLKK</sequence>
<dbReference type="PROSITE" id="PS00687">
    <property type="entry name" value="ALDEHYDE_DEHYDR_GLU"/>
    <property type="match status" value="1"/>
</dbReference>